<dbReference type="EMBL" id="AGNK02001415">
    <property type="status" value="NOT_ANNOTATED_CDS"/>
    <property type="molecule type" value="Genomic_DNA"/>
</dbReference>
<evidence type="ECO:0008006" key="4">
    <source>
        <dbReference type="Google" id="ProtNLM"/>
    </source>
</evidence>
<feature type="signal peptide" evidence="1">
    <location>
        <begin position="1"/>
        <end position="15"/>
    </location>
</feature>
<proteinExistence type="predicted"/>
<evidence type="ECO:0000313" key="2">
    <source>
        <dbReference type="EnsemblPlants" id="KQL13003"/>
    </source>
</evidence>
<feature type="chain" id="PRO_5011942684" description="PGG domain-containing protein" evidence="1">
    <location>
        <begin position="16"/>
        <end position="69"/>
    </location>
</feature>
<evidence type="ECO:0000256" key="1">
    <source>
        <dbReference type="SAM" id="SignalP"/>
    </source>
</evidence>
<sequence>MAVISCIALTAVVSTQFMFNPLNYSNLEHIITLNYSSLVLLASATIASTEKQIQHVETFYVNCDHCKCW</sequence>
<keyword evidence="1" id="KW-0732">Signal</keyword>
<name>K3ZGM8_SETIT</name>
<reference evidence="2" key="2">
    <citation type="submission" date="2018-08" db="UniProtKB">
        <authorList>
            <consortium name="EnsemblPlants"/>
        </authorList>
    </citation>
    <scope>IDENTIFICATION</scope>
    <source>
        <strain evidence="2">Yugu1</strain>
    </source>
</reference>
<dbReference type="EnsemblPlants" id="KQL13003">
    <property type="protein sequence ID" value="KQL13003"/>
    <property type="gene ID" value="SETIT_025730mg"/>
</dbReference>
<organism evidence="2 3">
    <name type="scientific">Setaria italica</name>
    <name type="common">Foxtail millet</name>
    <name type="synonym">Panicum italicum</name>
    <dbReference type="NCBI Taxonomy" id="4555"/>
    <lineage>
        <taxon>Eukaryota</taxon>
        <taxon>Viridiplantae</taxon>
        <taxon>Streptophyta</taxon>
        <taxon>Embryophyta</taxon>
        <taxon>Tracheophyta</taxon>
        <taxon>Spermatophyta</taxon>
        <taxon>Magnoliopsida</taxon>
        <taxon>Liliopsida</taxon>
        <taxon>Poales</taxon>
        <taxon>Poaceae</taxon>
        <taxon>PACMAD clade</taxon>
        <taxon>Panicoideae</taxon>
        <taxon>Panicodae</taxon>
        <taxon>Paniceae</taxon>
        <taxon>Cenchrinae</taxon>
        <taxon>Setaria</taxon>
    </lineage>
</organism>
<evidence type="ECO:0000313" key="3">
    <source>
        <dbReference type="Proteomes" id="UP000004995"/>
    </source>
</evidence>
<dbReference type="InParanoid" id="K3ZGM8"/>
<protein>
    <recommendedName>
        <fullName evidence="4">PGG domain-containing protein</fullName>
    </recommendedName>
</protein>
<accession>K3ZGM8</accession>
<dbReference type="AlphaFoldDB" id="K3ZGM8"/>
<dbReference type="Proteomes" id="UP000004995">
    <property type="component" value="Unassembled WGS sequence"/>
</dbReference>
<keyword evidence="3" id="KW-1185">Reference proteome</keyword>
<dbReference type="HOGENOM" id="CLU_2780649_0_0_1"/>
<dbReference type="Gramene" id="KQL13003">
    <property type="protein sequence ID" value="KQL13003"/>
    <property type="gene ID" value="SETIT_025730mg"/>
</dbReference>
<reference evidence="3" key="1">
    <citation type="journal article" date="2012" name="Nat. Biotechnol.">
        <title>Reference genome sequence of the model plant Setaria.</title>
        <authorList>
            <person name="Bennetzen J.L."/>
            <person name="Schmutz J."/>
            <person name="Wang H."/>
            <person name="Percifield R."/>
            <person name="Hawkins J."/>
            <person name="Pontaroli A.C."/>
            <person name="Estep M."/>
            <person name="Feng L."/>
            <person name="Vaughn J.N."/>
            <person name="Grimwood J."/>
            <person name="Jenkins J."/>
            <person name="Barry K."/>
            <person name="Lindquist E."/>
            <person name="Hellsten U."/>
            <person name="Deshpande S."/>
            <person name="Wang X."/>
            <person name="Wu X."/>
            <person name="Mitros T."/>
            <person name="Triplett J."/>
            <person name="Yang X."/>
            <person name="Ye C.Y."/>
            <person name="Mauro-Herrera M."/>
            <person name="Wang L."/>
            <person name="Li P."/>
            <person name="Sharma M."/>
            <person name="Sharma R."/>
            <person name="Ronald P.C."/>
            <person name="Panaud O."/>
            <person name="Kellogg E.A."/>
            <person name="Brutnell T.P."/>
            <person name="Doust A.N."/>
            <person name="Tuskan G.A."/>
            <person name="Rokhsar D."/>
            <person name="Devos K.M."/>
        </authorList>
    </citation>
    <scope>NUCLEOTIDE SEQUENCE [LARGE SCALE GENOMIC DNA]</scope>
    <source>
        <strain evidence="3">cv. Yugu1</strain>
    </source>
</reference>